<dbReference type="Proteomes" id="UP000008888">
    <property type="component" value="Chromosome"/>
</dbReference>
<evidence type="ECO:0000313" key="2">
    <source>
        <dbReference type="EMBL" id="AEG01482.1"/>
    </source>
</evidence>
<reference evidence="2 3" key="1">
    <citation type="journal article" date="2011" name="J. Bacteriol.">
        <title>Complete Genome Sequence of the Aerobic Marine Methanotroph Methylomonas methanica MC09.</title>
        <authorList>
            <person name="Boden R."/>
            <person name="Cunliffe M."/>
            <person name="Scanlan J."/>
            <person name="Moussard H."/>
            <person name="Kits K.D."/>
            <person name="Klotz M.G."/>
            <person name="Jetten M.S."/>
            <person name="Vuilleumier S."/>
            <person name="Han J."/>
            <person name="Peters L."/>
            <person name="Mikhailova N."/>
            <person name="Teshima H."/>
            <person name="Tapia R."/>
            <person name="Kyrpides N."/>
            <person name="Ivanova N."/>
            <person name="Pagani I."/>
            <person name="Cheng J.F."/>
            <person name="Goodwin L."/>
            <person name="Han C."/>
            <person name="Hauser L."/>
            <person name="Land M.L."/>
            <person name="Lapidus A."/>
            <person name="Lucas S."/>
            <person name="Pitluck S."/>
            <person name="Woyke T."/>
            <person name="Stein L."/>
            <person name="Murrell J.C."/>
        </authorList>
    </citation>
    <scope>NUCLEOTIDE SEQUENCE [LARGE SCALE GENOMIC DNA]</scope>
    <source>
        <strain evidence="2 3">MC09</strain>
    </source>
</reference>
<feature type="transmembrane region" description="Helical" evidence="1">
    <location>
        <begin position="28"/>
        <end position="45"/>
    </location>
</feature>
<evidence type="ECO:0000256" key="1">
    <source>
        <dbReference type="SAM" id="Phobius"/>
    </source>
</evidence>
<proteinExistence type="predicted"/>
<reference evidence="3" key="3">
    <citation type="submission" date="2011-05" db="EMBL/GenBank/DDBJ databases">
        <title>Complete sequence of Methylomonas methanica MC09.</title>
        <authorList>
            <consortium name="US DOE Joint Genome Institute"/>
            <person name="Lucas S."/>
            <person name="Han J."/>
            <person name="Lapidus A."/>
            <person name="Cheng J.-F."/>
            <person name="Goodwin L."/>
            <person name="Pitluck S."/>
            <person name="Peters L."/>
            <person name="Mikhailova N."/>
            <person name="Teshima H."/>
            <person name="Han C."/>
            <person name="Tapia R."/>
            <person name="Land M."/>
            <person name="Hauser L."/>
            <person name="Kyrpides N."/>
            <person name="Ivanova N."/>
            <person name="Pagani I."/>
            <person name="Stein L."/>
            <person name="Woyke T."/>
        </authorList>
    </citation>
    <scope>NUCLEOTIDE SEQUENCE [LARGE SCALE GENOMIC DNA]</scope>
    <source>
        <strain evidence="3">MC09</strain>
    </source>
</reference>
<gene>
    <name evidence="2" type="ordered locus">Metme_3104</name>
</gene>
<dbReference type="AlphaFoldDB" id="G0A3L0"/>
<dbReference type="EMBL" id="CP002738">
    <property type="protein sequence ID" value="AEG01482.1"/>
    <property type="molecule type" value="Genomic_DNA"/>
</dbReference>
<reference key="2">
    <citation type="submission" date="2011-05" db="EMBL/GenBank/DDBJ databases">
        <title>Complete genome sequence of the aerobic marine methanotroph Methylomonas methanica MC09.</title>
        <authorList>
            <person name="Boden R."/>
            <person name="Cunliffe M."/>
            <person name="Scanlan J."/>
            <person name="Moussard H."/>
            <person name="Kits K.D."/>
            <person name="Klotz M."/>
            <person name="Jetten M."/>
            <person name="Vuilleumier S."/>
            <person name="Han J."/>
            <person name="Peters L."/>
            <person name="Mikhailova N."/>
            <person name="Teshima H."/>
            <person name="Tapia R."/>
            <person name="Kyrpides N."/>
            <person name="Ivanova N."/>
            <person name="Pagani I."/>
            <person name="Cheng J.-F."/>
            <person name="Goodwin L."/>
            <person name="Han C."/>
            <person name="Hauser L."/>
            <person name="Land M."/>
            <person name="Lapidus A."/>
            <person name="Lucas S."/>
            <person name="Pitluck S."/>
            <person name="Woyke T."/>
            <person name="Stein L.Y."/>
            <person name="Murrell C."/>
        </authorList>
    </citation>
    <scope>NUCLEOTIDE SEQUENCE</scope>
    <source>
        <strain>MC09</strain>
    </source>
</reference>
<dbReference type="HOGENOM" id="CLU_3045225_0_0_6"/>
<keyword evidence="3" id="KW-1185">Reference proteome</keyword>
<dbReference type="KEGG" id="mmt:Metme_3104"/>
<evidence type="ECO:0000313" key="3">
    <source>
        <dbReference type="Proteomes" id="UP000008888"/>
    </source>
</evidence>
<keyword evidence="1" id="KW-0472">Membrane</keyword>
<protein>
    <submittedName>
        <fullName evidence="2">Uncharacterized protein</fullName>
    </submittedName>
</protein>
<dbReference type="STRING" id="857087.Metme_3104"/>
<name>G0A3L0_METMM</name>
<sequence length="54" mass="6078">MGERARFSGEAFFEAYAMLRDIRNKLDSTLLPAVLFALLVIYLLTSDPNIIGPF</sequence>
<keyword evidence="1" id="KW-0812">Transmembrane</keyword>
<organism evidence="2 3">
    <name type="scientific">Methylomonas methanica (strain DSM 25384 / MC09)</name>
    <dbReference type="NCBI Taxonomy" id="857087"/>
    <lineage>
        <taxon>Bacteria</taxon>
        <taxon>Pseudomonadati</taxon>
        <taxon>Pseudomonadota</taxon>
        <taxon>Gammaproteobacteria</taxon>
        <taxon>Methylococcales</taxon>
        <taxon>Methylococcaceae</taxon>
        <taxon>Methylomonas</taxon>
    </lineage>
</organism>
<keyword evidence="1" id="KW-1133">Transmembrane helix</keyword>
<accession>G0A3L0</accession>